<proteinExistence type="predicted"/>
<name>A0AA39UW76_9AGAR</name>
<reference evidence="1" key="1">
    <citation type="submission" date="2023-06" db="EMBL/GenBank/DDBJ databases">
        <authorList>
            <consortium name="Lawrence Berkeley National Laboratory"/>
            <person name="Ahrendt S."/>
            <person name="Sahu N."/>
            <person name="Indic B."/>
            <person name="Wong-Bajracharya J."/>
            <person name="Merenyi Z."/>
            <person name="Ke H.-M."/>
            <person name="Monk M."/>
            <person name="Kocsube S."/>
            <person name="Drula E."/>
            <person name="Lipzen A."/>
            <person name="Balint B."/>
            <person name="Henrissat B."/>
            <person name="Andreopoulos B."/>
            <person name="Martin F.M."/>
            <person name="Harder C.B."/>
            <person name="Rigling D."/>
            <person name="Ford K.L."/>
            <person name="Foster G.D."/>
            <person name="Pangilinan J."/>
            <person name="Papanicolaou A."/>
            <person name="Barry K."/>
            <person name="LaButti K."/>
            <person name="Viragh M."/>
            <person name="Koriabine M."/>
            <person name="Yan M."/>
            <person name="Riley R."/>
            <person name="Champramary S."/>
            <person name="Plett K.L."/>
            <person name="Tsai I.J."/>
            <person name="Slot J."/>
            <person name="Sipos G."/>
            <person name="Plett J."/>
            <person name="Nagy L.G."/>
            <person name="Grigoriev I.V."/>
        </authorList>
    </citation>
    <scope>NUCLEOTIDE SEQUENCE</scope>
    <source>
        <strain evidence="1">HWK02</strain>
    </source>
</reference>
<comment type="caution">
    <text evidence="1">The sequence shown here is derived from an EMBL/GenBank/DDBJ whole genome shotgun (WGS) entry which is preliminary data.</text>
</comment>
<protein>
    <submittedName>
        <fullName evidence="1">Uncharacterized protein</fullName>
    </submittedName>
</protein>
<evidence type="ECO:0000313" key="2">
    <source>
        <dbReference type="Proteomes" id="UP001175228"/>
    </source>
</evidence>
<organism evidence="1 2">
    <name type="scientific">Armillaria luteobubalina</name>
    <dbReference type="NCBI Taxonomy" id="153913"/>
    <lineage>
        <taxon>Eukaryota</taxon>
        <taxon>Fungi</taxon>
        <taxon>Dikarya</taxon>
        <taxon>Basidiomycota</taxon>
        <taxon>Agaricomycotina</taxon>
        <taxon>Agaricomycetes</taxon>
        <taxon>Agaricomycetidae</taxon>
        <taxon>Agaricales</taxon>
        <taxon>Marasmiineae</taxon>
        <taxon>Physalacriaceae</taxon>
        <taxon>Armillaria</taxon>
    </lineage>
</organism>
<sequence>MATPAESLYMSPSPTFVPILSVDDVHRGSDGVYRIGDETTFVCFGYLHGATHPLLVSLFYFFLCVGDGGVNRDRVCFRTDGVLCLVPLDDDAPFVSWVVPGDSLRILVYVEFTALAVYAPWGEGPHGLLSPRVVTSQASLLKEVAQHLVEMRLELRYCNDFCLGIKGCIAVVRSIEILPCGQTSVA</sequence>
<evidence type="ECO:0000313" key="1">
    <source>
        <dbReference type="EMBL" id="KAK0495510.1"/>
    </source>
</evidence>
<accession>A0AA39UW76</accession>
<dbReference type="EMBL" id="JAUEPU010000017">
    <property type="protein sequence ID" value="KAK0495510.1"/>
    <property type="molecule type" value="Genomic_DNA"/>
</dbReference>
<dbReference type="Proteomes" id="UP001175228">
    <property type="component" value="Unassembled WGS sequence"/>
</dbReference>
<keyword evidence="2" id="KW-1185">Reference proteome</keyword>
<gene>
    <name evidence="1" type="ORF">EDD18DRAFT_1353964</name>
</gene>
<dbReference type="AlphaFoldDB" id="A0AA39UW76"/>